<dbReference type="PANTHER" id="PTHR46468:SF1">
    <property type="entry name" value="SENTRIN-SPECIFIC PROTEASE 8"/>
    <property type="match status" value="1"/>
</dbReference>
<keyword evidence="4" id="KW-0788">Thiol protease</keyword>
<feature type="domain" description="Ubiquitin-like protease family profile" evidence="5">
    <location>
        <begin position="15"/>
        <end position="177"/>
    </location>
</feature>
<keyword evidence="2" id="KW-0645">Protease</keyword>
<comment type="similarity">
    <text evidence="1">Belongs to the peptidase C48 family.</text>
</comment>
<keyword evidence="3" id="KW-0378">Hydrolase</keyword>
<proteinExistence type="inferred from homology"/>
<evidence type="ECO:0000256" key="3">
    <source>
        <dbReference type="ARBA" id="ARBA00022801"/>
    </source>
</evidence>
<evidence type="ECO:0000259" key="5">
    <source>
        <dbReference type="PROSITE" id="PS50600"/>
    </source>
</evidence>
<evidence type="ECO:0000256" key="1">
    <source>
        <dbReference type="ARBA" id="ARBA00005234"/>
    </source>
</evidence>
<organism evidence="6 7">
    <name type="scientific">Ranatra chinensis</name>
    <dbReference type="NCBI Taxonomy" id="642074"/>
    <lineage>
        <taxon>Eukaryota</taxon>
        <taxon>Metazoa</taxon>
        <taxon>Ecdysozoa</taxon>
        <taxon>Arthropoda</taxon>
        <taxon>Hexapoda</taxon>
        <taxon>Insecta</taxon>
        <taxon>Pterygota</taxon>
        <taxon>Neoptera</taxon>
        <taxon>Paraneoptera</taxon>
        <taxon>Hemiptera</taxon>
        <taxon>Heteroptera</taxon>
        <taxon>Panheteroptera</taxon>
        <taxon>Nepomorpha</taxon>
        <taxon>Nepidae</taxon>
        <taxon>Ranatrinae</taxon>
        <taxon>Ranatra</taxon>
    </lineage>
</organism>
<dbReference type="Pfam" id="PF02902">
    <property type="entry name" value="Peptidase_C48"/>
    <property type="match status" value="1"/>
</dbReference>
<dbReference type="InterPro" id="IPR003653">
    <property type="entry name" value="Peptidase_C48_C"/>
</dbReference>
<dbReference type="EMBL" id="JBFDAA010000014">
    <property type="protein sequence ID" value="KAL1122145.1"/>
    <property type="molecule type" value="Genomic_DNA"/>
</dbReference>
<accession>A0ABD0Y427</accession>
<evidence type="ECO:0000313" key="7">
    <source>
        <dbReference type="Proteomes" id="UP001558652"/>
    </source>
</evidence>
<dbReference type="Proteomes" id="UP001558652">
    <property type="component" value="Unassembled WGS sequence"/>
</dbReference>
<reference evidence="6 7" key="1">
    <citation type="submission" date="2024-07" db="EMBL/GenBank/DDBJ databases">
        <title>Chromosome-level genome assembly of the water stick insect Ranatra chinensis (Heteroptera: Nepidae).</title>
        <authorList>
            <person name="Liu X."/>
        </authorList>
    </citation>
    <scope>NUCLEOTIDE SEQUENCE [LARGE SCALE GENOMIC DNA]</scope>
    <source>
        <strain evidence="6">Cailab_2021Rc</strain>
        <tissue evidence="6">Muscle</tissue>
    </source>
</reference>
<comment type="caution">
    <text evidence="6">The sequence shown here is derived from an EMBL/GenBank/DDBJ whole genome shotgun (WGS) entry which is preliminary data.</text>
</comment>
<keyword evidence="7" id="KW-1185">Reference proteome</keyword>
<dbReference type="Gene3D" id="3.40.395.10">
    <property type="entry name" value="Adenoviral Proteinase, Chain A"/>
    <property type="match status" value="1"/>
</dbReference>
<evidence type="ECO:0000256" key="2">
    <source>
        <dbReference type="ARBA" id="ARBA00022670"/>
    </source>
</evidence>
<gene>
    <name evidence="6" type="ORF">AAG570_003550</name>
</gene>
<dbReference type="GO" id="GO:0008234">
    <property type="term" value="F:cysteine-type peptidase activity"/>
    <property type="evidence" value="ECO:0007669"/>
    <property type="project" value="UniProtKB-KW"/>
</dbReference>
<dbReference type="GO" id="GO:0006508">
    <property type="term" value="P:proteolysis"/>
    <property type="evidence" value="ECO:0007669"/>
    <property type="project" value="UniProtKB-KW"/>
</dbReference>
<evidence type="ECO:0000256" key="4">
    <source>
        <dbReference type="ARBA" id="ARBA00022807"/>
    </source>
</evidence>
<sequence length="215" mass="24070">MAKKGESVVLSYHDTLIYESDLDLLTGPHWLNDTIIGFYLEYLNRELFPNSVICFIGPEVTQCLKLAPHSDTSMFLDPLEFKEKSFAVMPLNDCDDPGSAGGSHWSLLVYSRPEASFFHIDSSQGSNSHHAQLLASKISQYIGRGLGVGCDFRTLNSLQQTNNYDCGVFVLCNIDNIAHYILKNNRVSGADLVRDVQVAKKRREVRQLIEGLARN</sequence>
<dbReference type="InterPro" id="IPR038765">
    <property type="entry name" value="Papain-like_cys_pep_sf"/>
</dbReference>
<dbReference type="InterPro" id="IPR044613">
    <property type="entry name" value="Nep1/2-like"/>
</dbReference>
<dbReference type="PANTHER" id="PTHR46468">
    <property type="entry name" value="SENTRIN-SPECIFIC PROTEASE 8"/>
    <property type="match status" value="1"/>
</dbReference>
<name>A0ABD0Y427_9HEMI</name>
<dbReference type="SUPFAM" id="SSF54001">
    <property type="entry name" value="Cysteine proteinases"/>
    <property type="match status" value="1"/>
</dbReference>
<evidence type="ECO:0000313" key="6">
    <source>
        <dbReference type="EMBL" id="KAL1122145.1"/>
    </source>
</evidence>
<protein>
    <recommendedName>
        <fullName evidence="5">Ubiquitin-like protease family profile domain-containing protein</fullName>
    </recommendedName>
</protein>
<dbReference type="PROSITE" id="PS50600">
    <property type="entry name" value="ULP_PROTEASE"/>
    <property type="match status" value="1"/>
</dbReference>
<dbReference type="AlphaFoldDB" id="A0ABD0Y427"/>